<keyword evidence="13" id="KW-1185">Reference proteome</keyword>
<accession>A0ABZ2BV36</accession>
<evidence type="ECO:0000256" key="1">
    <source>
        <dbReference type="ARBA" id="ARBA00004496"/>
    </source>
</evidence>
<keyword evidence="3 9" id="KW-0132">Cell division</keyword>
<dbReference type="SUPFAM" id="SSF56349">
    <property type="entry name" value="DNA breaking-rejoining enzymes"/>
    <property type="match status" value="1"/>
</dbReference>
<keyword evidence="7 9" id="KW-0233">DNA recombination</keyword>
<dbReference type="EMBL" id="CP143423">
    <property type="protein sequence ID" value="WVX49268.1"/>
    <property type="molecule type" value="Genomic_DNA"/>
</dbReference>
<comment type="similarity">
    <text evidence="9">Belongs to the 'phage' integrase family. XerC subfamily.</text>
</comment>
<feature type="active site" description="O-(3'-phospho-DNA)-tyrosine intermediate" evidence="9">
    <location>
        <position position="287"/>
    </location>
</feature>
<dbReference type="Gene3D" id="1.10.443.10">
    <property type="entry name" value="Intergrase catalytic core"/>
    <property type="match status" value="1"/>
</dbReference>
<evidence type="ECO:0000256" key="9">
    <source>
        <dbReference type="HAMAP-Rule" id="MF_01808"/>
    </source>
</evidence>
<dbReference type="InterPro" id="IPR044068">
    <property type="entry name" value="CB"/>
</dbReference>
<dbReference type="InterPro" id="IPR013762">
    <property type="entry name" value="Integrase-like_cat_sf"/>
</dbReference>
<feature type="active site" evidence="9">
    <location>
        <position position="150"/>
    </location>
</feature>
<dbReference type="Gene3D" id="1.10.150.130">
    <property type="match status" value="1"/>
</dbReference>
<sequence>MARTHWISAFLEAQAAELGAARNTLLAYGRDLKDFESWLARQDNGFETVGKQDVETYLVYCDAQGLSKATRARRLSAIKQLYRFAFEEGWRNDNPAIQISGPGRDKRLPKTLSEAEVDRLLEAARASARKAADRVRNTCLMELLYATGMRVSELVGLPVSAARGDPRMLLIIGKGGKERMVPLSPPAREALAAWLKLRDAKDDARRATGKPPSKYLFASGSAAGHLTRHRFYLLIKEFAVAAGVSPGKVTPHTLRHAFATHLLANGADLRSIQTLLGHADVATTEIYTHVLEARLSDLVLTHHPLANDAPRKARGKTSSDGQ</sequence>
<dbReference type="InterPro" id="IPR004107">
    <property type="entry name" value="Integrase_SAM-like_N"/>
</dbReference>
<dbReference type="InterPro" id="IPR023009">
    <property type="entry name" value="Tyrosine_recombinase_XerC/XerD"/>
</dbReference>
<comment type="subunit">
    <text evidence="9">Forms a cyclic heterotetrameric complex composed of two molecules of XerC and two molecules of XerD.</text>
</comment>
<dbReference type="InterPro" id="IPR011010">
    <property type="entry name" value="DNA_brk_join_enz"/>
</dbReference>
<evidence type="ECO:0000259" key="10">
    <source>
        <dbReference type="PROSITE" id="PS51898"/>
    </source>
</evidence>
<dbReference type="RefSeq" id="WP_187430072.1">
    <property type="nucleotide sequence ID" value="NZ_CP143423.1"/>
</dbReference>
<dbReference type="PANTHER" id="PTHR30349:SF90">
    <property type="entry name" value="TYROSINE RECOMBINASE XERD"/>
    <property type="match status" value="1"/>
</dbReference>
<protein>
    <recommendedName>
        <fullName evidence="9">Tyrosine recombinase XerC</fullName>
    </recommendedName>
</protein>
<keyword evidence="5 9" id="KW-0229">DNA integration</keyword>
<feature type="active site" evidence="9">
    <location>
        <position position="255"/>
    </location>
</feature>
<dbReference type="Proteomes" id="UP001318682">
    <property type="component" value="Chromosome"/>
</dbReference>
<reference evidence="13" key="2">
    <citation type="submission" date="2024-01" db="EMBL/GenBank/DDBJ databases">
        <title>Roseobacter fucihabitans sp. nov., isolated from the brown alga Fucus spiralis.</title>
        <authorList>
            <person name="Hahnke S."/>
            <person name="Berger M."/>
            <person name="Schlingloff A."/>
            <person name="Athale I."/>
            <person name="Neumann-Schaal M."/>
            <person name="Adenaya A."/>
            <person name="Poehlein A."/>
            <person name="Daniel R."/>
            <person name="Pertersen J."/>
            <person name="Brinkhoff T."/>
        </authorList>
    </citation>
    <scope>NUCLEOTIDE SEQUENCE [LARGE SCALE GENOMIC DNA]</scope>
    <source>
        <strain evidence="13">B14</strain>
    </source>
</reference>
<evidence type="ECO:0000256" key="5">
    <source>
        <dbReference type="ARBA" id="ARBA00022908"/>
    </source>
</evidence>
<evidence type="ECO:0000256" key="2">
    <source>
        <dbReference type="ARBA" id="ARBA00022490"/>
    </source>
</evidence>
<feature type="domain" description="Core-binding (CB)" evidence="11">
    <location>
        <begin position="1"/>
        <end position="86"/>
    </location>
</feature>
<evidence type="ECO:0000256" key="6">
    <source>
        <dbReference type="ARBA" id="ARBA00023125"/>
    </source>
</evidence>
<evidence type="ECO:0000256" key="7">
    <source>
        <dbReference type="ARBA" id="ARBA00023172"/>
    </source>
</evidence>
<dbReference type="InterPro" id="IPR002104">
    <property type="entry name" value="Integrase_catalytic"/>
</dbReference>
<dbReference type="PANTHER" id="PTHR30349">
    <property type="entry name" value="PHAGE INTEGRASE-RELATED"/>
    <property type="match status" value="1"/>
</dbReference>
<organism evidence="12 13">
    <name type="scientific">Roseobacter fucihabitans</name>
    <dbReference type="NCBI Taxonomy" id="1537242"/>
    <lineage>
        <taxon>Bacteria</taxon>
        <taxon>Pseudomonadati</taxon>
        <taxon>Pseudomonadota</taxon>
        <taxon>Alphaproteobacteria</taxon>
        <taxon>Rhodobacterales</taxon>
        <taxon>Roseobacteraceae</taxon>
        <taxon>Roseobacter</taxon>
    </lineage>
</organism>
<evidence type="ECO:0000313" key="12">
    <source>
        <dbReference type="EMBL" id="WVX49268.1"/>
    </source>
</evidence>
<feature type="domain" description="Tyr recombinase" evidence="10">
    <location>
        <begin position="107"/>
        <end position="300"/>
    </location>
</feature>
<evidence type="ECO:0000256" key="3">
    <source>
        <dbReference type="ARBA" id="ARBA00022618"/>
    </source>
</evidence>
<dbReference type="InterPro" id="IPR050090">
    <property type="entry name" value="Tyrosine_recombinase_XerCD"/>
</dbReference>
<dbReference type="InterPro" id="IPR010998">
    <property type="entry name" value="Integrase_recombinase_N"/>
</dbReference>
<comment type="subcellular location">
    <subcellularLocation>
        <location evidence="1 9">Cytoplasm</location>
    </subcellularLocation>
</comment>
<feature type="active site" evidence="9">
    <location>
        <position position="174"/>
    </location>
</feature>
<evidence type="ECO:0000256" key="8">
    <source>
        <dbReference type="ARBA" id="ARBA00023306"/>
    </source>
</evidence>
<dbReference type="Pfam" id="PF02899">
    <property type="entry name" value="Phage_int_SAM_1"/>
    <property type="match status" value="1"/>
</dbReference>
<name>A0ABZ2BV36_9RHOB</name>
<evidence type="ECO:0000313" key="13">
    <source>
        <dbReference type="Proteomes" id="UP001318682"/>
    </source>
</evidence>
<dbReference type="Pfam" id="PF00589">
    <property type="entry name" value="Phage_integrase"/>
    <property type="match status" value="1"/>
</dbReference>
<keyword evidence="2 9" id="KW-0963">Cytoplasm</keyword>
<evidence type="ECO:0000256" key="4">
    <source>
        <dbReference type="ARBA" id="ARBA00022829"/>
    </source>
</evidence>
<keyword evidence="8 9" id="KW-0131">Cell cycle</keyword>
<keyword evidence="6 9" id="KW-0238">DNA-binding</keyword>
<evidence type="ECO:0000259" key="11">
    <source>
        <dbReference type="PROSITE" id="PS51900"/>
    </source>
</evidence>
<dbReference type="PROSITE" id="PS51900">
    <property type="entry name" value="CB"/>
    <property type="match status" value="1"/>
</dbReference>
<reference evidence="12 13" key="1">
    <citation type="submission" date="2015-07" db="EMBL/GenBank/DDBJ databases">
        <authorList>
            <person name="Voget S."/>
            <person name="Dogs M."/>
            <person name="Brinkhoff T.H."/>
            <person name="Daniel R."/>
        </authorList>
    </citation>
    <scope>NUCLEOTIDE SEQUENCE [LARGE SCALE GENOMIC DNA]</scope>
    <source>
        <strain evidence="12 13">B14</strain>
    </source>
</reference>
<feature type="active site" evidence="9">
    <location>
        <position position="252"/>
    </location>
</feature>
<feature type="active site" evidence="9">
    <location>
        <position position="278"/>
    </location>
</feature>
<dbReference type="HAMAP" id="MF_01808">
    <property type="entry name" value="Recomb_XerC_XerD"/>
    <property type="match status" value="1"/>
</dbReference>
<dbReference type="PROSITE" id="PS51898">
    <property type="entry name" value="TYR_RECOMBINASE"/>
    <property type="match status" value="1"/>
</dbReference>
<keyword evidence="4 9" id="KW-0159">Chromosome partition</keyword>
<dbReference type="NCBIfam" id="NF001399">
    <property type="entry name" value="PRK00283.1"/>
    <property type="match status" value="1"/>
</dbReference>
<gene>
    <name evidence="12" type="primary">xerD_1</name>
    <name evidence="9" type="synonym">xerC</name>
    <name evidence="12" type="ORF">ROLI_023570</name>
</gene>
<comment type="function">
    <text evidence="9">Site-specific tyrosine recombinase, which acts by catalyzing the cutting and rejoining of the recombining DNA molecules. The XerC-XerD complex is essential to convert dimers of the bacterial chromosome into monomers to permit their segregation at cell division. It also contributes to the segregational stability of plasmids.</text>
</comment>
<proteinExistence type="inferred from homology"/>